<dbReference type="PANTHER" id="PTHR30093">
    <property type="entry name" value="GENERAL SECRETION PATHWAY PROTEIN G"/>
    <property type="match status" value="1"/>
</dbReference>
<dbReference type="EMBL" id="CP155447">
    <property type="protein sequence ID" value="XBH04163.1"/>
    <property type="molecule type" value="Genomic_DNA"/>
</dbReference>
<dbReference type="AlphaFoldDB" id="A0AAU7CFD6"/>
<dbReference type="InterPro" id="IPR011453">
    <property type="entry name" value="DUF1559"/>
</dbReference>
<dbReference type="InterPro" id="IPR012902">
    <property type="entry name" value="N_methyl_site"/>
</dbReference>
<proteinExistence type="predicted"/>
<gene>
    <name evidence="2" type="ORF">V5E97_38595</name>
</gene>
<accession>A0AAU7CFD6</accession>
<sequence>MRGRRGFTLIELLVVIAIIAVLIALLLPAVQAAREAARRSQCLNNLKQLGLALHSYHDTWGSLPVGYPVRIWEPDPTVPAAHARWSTLAAVTPFMEQSAVFNAINFHFPMIGGPGQANAVFPPNTTTVSTKIALFLCPSDSGTQIRPPFQPANYVSCVGSGRNGGDANAADGSLFINSSIGIRDMTDGTTQTAVISESTIGTGGATSAIPATGTIDRSLYFLSATAFATLTDENCVATTSWGVRRGANWVDGDYGVGIYNHYYTPNSKSPDCLRHSNPGWKAARSRHAGGVNVLFGDGGVRFIKDSIDRSTWQSLATRSGGEVIGGY</sequence>
<evidence type="ECO:0000259" key="1">
    <source>
        <dbReference type="Pfam" id="PF07596"/>
    </source>
</evidence>
<dbReference type="Pfam" id="PF07596">
    <property type="entry name" value="SBP_bac_10"/>
    <property type="match status" value="1"/>
</dbReference>
<dbReference type="NCBIfam" id="TIGR02532">
    <property type="entry name" value="IV_pilin_GFxxxE"/>
    <property type="match status" value="1"/>
</dbReference>
<dbReference type="RefSeq" id="WP_406696914.1">
    <property type="nucleotide sequence ID" value="NZ_CP155447.1"/>
</dbReference>
<dbReference type="SUPFAM" id="SSF54523">
    <property type="entry name" value="Pili subunits"/>
    <property type="match status" value="1"/>
</dbReference>
<dbReference type="InterPro" id="IPR045584">
    <property type="entry name" value="Pilin-like"/>
</dbReference>
<dbReference type="PANTHER" id="PTHR30093:SF2">
    <property type="entry name" value="TYPE II SECRETION SYSTEM PROTEIN H"/>
    <property type="match status" value="1"/>
</dbReference>
<dbReference type="Pfam" id="PF07963">
    <property type="entry name" value="N_methyl"/>
    <property type="match status" value="1"/>
</dbReference>
<evidence type="ECO:0000313" key="2">
    <source>
        <dbReference type="EMBL" id="XBH04163.1"/>
    </source>
</evidence>
<feature type="domain" description="DUF1559" evidence="1">
    <location>
        <begin position="31"/>
        <end position="309"/>
    </location>
</feature>
<dbReference type="InterPro" id="IPR027558">
    <property type="entry name" value="Pre_pil_HX9DG_C"/>
</dbReference>
<reference evidence="2" key="1">
    <citation type="submission" date="2024-05" db="EMBL/GenBank/DDBJ databases">
        <title>Planctomycetes of the genus Singulisphaera possess chitinolytic capabilities.</title>
        <authorList>
            <person name="Ivanova A."/>
        </authorList>
    </citation>
    <scope>NUCLEOTIDE SEQUENCE</scope>
    <source>
        <strain evidence="2">Ch08T</strain>
    </source>
</reference>
<dbReference type="Gene3D" id="3.30.700.10">
    <property type="entry name" value="Glycoprotein, Type 4 Pilin"/>
    <property type="match status" value="1"/>
</dbReference>
<dbReference type="PROSITE" id="PS00409">
    <property type="entry name" value="PROKAR_NTER_METHYL"/>
    <property type="match status" value="1"/>
</dbReference>
<name>A0AAU7CFD6_9BACT</name>
<organism evidence="2">
    <name type="scientific">Singulisphaera sp. Ch08</name>
    <dbReference type="NCBI Taxonomy" id="3120278"/>
    <lineage>
        <taxon>Bacteria</taxon>
        <taxon>Pseudomonadati</taxon>
        <taxon>Planctomycetota</taxon>
        <taxon>Planctomycetia</taxon>
        <taxon>Isosphaerales</taxon>
        <taxon>Isosphaeraceae</taxon>
        <taxon>Singulisphaera</taxon>
    </lineage>
</organism>
<protein>
    <submittedName>
        <fullName evidence="2">DUF1559 domain-containing protein</fullName>
    </submittedName>
</protein>
<dbReference type="NCBIfam" id="TIGR04294">
    <property type="entry name" value="pre_pil_HX9DG"/>
    <property type="match status" value="1"/>
</dbReference>